<reference evidence="8 9" key="1">
    <citation type="journal article" date="2013" name="PLoS ONE">
        <title>Genomic analysis of Melioribacter roseus, facultatively anaerobic organotrophic bacterium representing a novel deep lineage within Bacteriodetes/Chlorobi group.</title>
        <authorList>
            <person name="Kadnikov V.V."/>
            <person name="Mardanov A.V."/>
            <person name="Podosokorskaya O.A."/>
            <person name="Gavrilov S.N."/>
            <person name="Kublanov I.V."/>
            <person name="Beletsky A.V."/>
            <person name="Bonch-Osmolovskaya E.A."/>
            <person name="Ravin N.V."/>
        </authorList>
    </citation>
    <scope>NUCLEOTIDE SEQUENCE [LARGE SCALE GENOMIC DNA]</scope>
    <source>
        <strain evidence="9">JCM 17771 / P3M-2</strain>
    </source>
</reference>
<dbReference type="GO" id="GO:0008233">
    <property type="term" value="F:peptidase activity"/>
    <property type="evidence" value="ECO:0007669"/>
    <property type="project" value="UniProtKB-KW"/>
</dbReference>
<evidence type="ECO:0000256" key="1">
    <source>
        <dbReference type="ARBA" id="ARBA00022670"/>
    </source>
</evidence>
<dbReference type="PATRIC" id="fig|1191523.3.peg.1395"/>
<dbReference type="InterPro" id="IPR000246">
    <property type="entry name" value="Peptidase_T2"/>
</dbReference>
<evidence type="ECO:0000256" key="2">
    <source>
        <dbReference type="ARBA" id="ARBA00022801"/>
    </source>
</evidence>
<evidence type="ECO:0000256" key="4">
    <source>
        <dbReference type="ARBA" id="ARBA00069124"/>
    </source>
</evidence>
<dbReference type="KEGG" id="mro:MROS_1309"/>
<feature type="binding site" evidence="6">
    <location>
        <begin position="240"/>
        <end position="243"/>
    </location>
    <ligand>
        <name>substrate</name>
    </ligand>
</feature>
<dbReference type="CDD" id="cd04701">
    <property type="entry name" value="Asparaginase_2"/>
    <property type="match status" value="1"/>
</dbReference>
<evidence type="ECO:0000256" key="5">
    <source>
        <dbReference type="PIRSR" id="PIRSR600246-1"/>
    </source>
</evidence>
<dbReference type="EMBL" id="CP003557">
    <property type="protein sequence ID" value="AFN74546.1"/>
    <property type="molecule type" value="Genomic_DNA"/>
</dbReference>
<dbReference type="Proteomes" id="UP000009011">
    <property type="component" value="Chromosome"/>
</dbReference>
<evidence type="ECO:0000256" key="7">
    <source>
        <dbReference type="PIRSR" id="PIRSR600246-3"/>
    </source>
</evidence>
<dbReference type="OrthoDB" id="9780217at2"/>
<dbReference type="PANTHER" id="PTHR10188">
    <property type="entry name" value="L-ASPARAGINASE"/>
    <property type="match status" value="1"/>
</dbReference>
<evidence type="ECO:0000313" key="9">
    <source>
        <dbReference type="Proteomes" id="UP000009011"/>
    </source>
</evidence>
<evidence type="ECO:0000256" key="6">
    <source>
        <dbReference type="PIRSR" id="PIRSR600246-2"/>
    </source>
</evidence>
<dbReference type="SUPFAM" id="SSF56235">
    <property type="entry name" value="N-terminal nucleophile aminohydrolases (Ntn hydrolases)"/>
    <property type="match status" value="1"/>
</dbReference>
<evidence type="ECO:0000256" key="3">
    <source>
        <dbReference type="ARBA" id="ARBA00022813"/>
    </source>
</evidence>
<feature type="binding site" evidence="6">
    <location>
        <begin position="217"/>
        <end position="220"/>
    </location>
    <ligand>
        <name>substrate</name>
    </ligand>
</feature>
<dbReference type="Pfam" id="PF01112">
    <property type="entry name" value="Asparaginase_2"/>
    <property type="match status" value="1"/>
</dbReference>
<dbReference type="STRING" id="1191523.MROS_1309"/>
<evidence type="ECO:0000313" key="8">
    <source>
        <dbReference type="EMBL" id="AFN74546.1"/>
    </source>
</evidence>
<keyword evidence="1" id="KW-0645">Protease</keyword>
<dbReference type="InterPro" id="IPR029055">
    <property type="entry name" value="Ntn_hydrolases_N"/>
</dbReference>
<dbReference type="eggNOG" id="COG1446">
    <property type="taxonomic scope" value="Bacteria"/>
</dbReference>
<feature type="active site" description="Nucleophile" evidence="5">
    <location>
        <position position="189"/>
    </location>
</feature>
<keyword evidence="2" id="KW-0378">Hydrolase</keyword>
<dbReference type="GO" id="GO:0006508">
    <property type="term" value="P:proteolysis"/>
    <property type="evidence" value="ECO:0007669"/>
    <property type="project" value="UniProtKB-KW"/>
</dbReference>
<gene>
    <name evidence="8" type="ordered locus">MROS_1309</name>
</gene>
<dbReference type="AlphaFoldDB" id="I7A3T0"/>
<dbReference type="PANTHER" id="PTHR10188:SF6">
    <property type="entry name" value="N(4)-(BETA-N-ACETYLGLUCOSAMINYL)-L-ASPARAGINASE"/>
    <property type="match status" value="1"/>
</dbReference>
<accession>I7A3T0</accession>
<dbReference type="RefSeq" id="WP_014855981.1">
    <property type="nucleotide sequence ID" value="NC_018178.1"/>
</dbReference>
<sequence length="322" mass="34684">MKRLFILTGLIVCLAFNIDYYGQEKFGIVIHGGAGVIKDLPADLENQYKAKLSEALEAGYKILESGGSSLDAVTKAINIMEDSPLFNAGKGAVLNDLGFAELDASIMDGGNLNAGAVAGIRHIKNPINLARLVMEKSPHVMLIGRGAEEFAFQNGFQFVDSTYFITELRFRQYFRMKKQRDSAEALKGTVGAVALDKNGNLAAGTSTGGMMLKKLGRVGDSPIIGAGTYANNNTCAVSATGHGEFFIRLGVAKDISDLMEYKKMSLNEAADIVINKKLVEFNADGGVIAMDRFGNYATPFNTPGMFRGVKISDGVHEVKIYK</sequence>
<dbReference type="Gene3D" id="3.60.20.30">
    <property type="entry name" value="(Glycosyl)asparaginase"/>
    <property type="match status" value="1"/>
</dbReference>
<keyword evidence="9" id="KW-1185">Reference proteome</keyword>
<name>I7A3T0_MELRP</name>
<proteinExistence type="predicted"/>
<protein>
    <recommendedName>
        <fullName evidence="4">Isoaspartyl peptidase</fullName>
    </recommendedName>
</protein>
<dbReference type="HOGENOM" id="CLU_021603_1_0_10"/>
<organism evidence="8 9">
    <name type="scientific">Melioribacter roseus (strain DSM 23840 / JCM 17771 / VKM B-2668 / P3M-2)</name>
    <dbReference type="NCBI Taxonomy" id="1191523"/>
    <lineage>
        <taxon>Bacteria</taxon>
        <taxon>Pseudomonadati</taxon>
        <taxon>Ignavibacteriota</taxon>
        <taxon>Ignavibacteria</taxon>
        <taxon>Ignavibacteriales</taxon>
        <taxon>Melioribacteraceae</taxon>
        <taxon>Melioribacter</taxon>
    </lineage>
</organism>
<dbReference type="GO" id="GO:0016811">
    <property type="term" value="F:hydrolase activity, acting on carbon-nitrogen (but not peptide) bonds, in linear amides"/>
    <property type="evidence" value="ECO:0007669"/>
    <property type="project" value="UniProtKB-ARBA"/>
</dbReference>
<dbReference type="FunFam" id="3.60.20.30:FF:000001">
    <property type="entry name" value="Isoaspartyl peptidase/L-asparaginase"/>
    <property type="match status" value="1"/>
</dbReference>
<feature type="site" description="Cleavage; by autolysis" evidence="7">
    <location>
        <begin position="188"/>
        <end position="189"/>
    </location>
</feature>
<keyword evidence="3" id="KW-0068">Autocatalytic cleavage</keyword>